<evidence type="ECO:0000313" key="1">
    <source>
        <dbReference type="EMBL" id="PKI37396.1"/>
    </source>
</evidence>
<accession>A0A2I0I1N8</accession>
<reference evidence="1 2" key="1">
    <citation type="submission" date="2017-11" db="EMBL/GenBank/DDBJ databases">
        <title>De-novo sequencing of pomegranate (Punica granatum L.) genome.</title>
        <authorList>
            <person name="Akparov Z."/>
            <person name="Amiraslanov A."/>
            <person name="Hajiyeva S."/>
            <person name="Abbasov M."/>
            <person name="Kaur K."/>
            <person name="Hamwieh A."/>
            <person name="Solovyev V."/>
            <person name="Salamov A."/>
            <person name="Braich B."/>
            <person name="Kosarev P."/>
            <person name="Mahmoud A."/>
            <person name="Hajiyev E."/>
            <person name="Babayeva S."/>
            <person name="Izzatullayeva V."/>
            <person name="Mammadov A."/>
            <person name="Mammadov A."/>
            <person name="Sharifova S."/>
            <person name="Ojaghi J."/>
            <person name="Eynullazada K."/>
            <person name="Bayramov B."/>
            <person name="Abdulazimova A."/>
            <person name="Shahmuradov I."/>
        </authorList>
    </citation>
    <scope>NUCLEOTIDE SEQUENCE [LARGE SCALE GENOMIC DNA]</scope>
    <source>
        <strain evidence="2">cv. AG2017</strain>
        <tissue evidence="1">Leaf</tissue>
    </source>
</reference>
<dbReference type="AlphaFoldDB" id="A0A2I0I1N8"/>
<dbReference type="Proteomes" id="UP000233551">
    <property type="component" value="Unassembled WGS sequence"/>
</dbReference>
<sequence>MVVNSPQENVSGVWIMREYGSRESWVKLLSIPWPEFVEFGNDYNLHPSNSGGTLLVEGSMSPSMQHMSPSLQKCEWGVWLEQMFMLEPKLVHQQRWQHP</sequence>
<comment type="caution">
    <text evidence="1">The sequence shown here is derived from an EMBL/GenBank/DDBJ whole genome shotgun (WGS) entry which is preliminary data.</text>
</comment>
<proteinExistence type="predicted"/>
<evidence type="ECO:0008006" key="3">
    <source>
        <dbReference type="Google" id="ProtNLM"/>
    </source>
</evidence>
<keyword evidence="2" id="KW-1185">Reference proteome</keyword>
<name>A0A2I0I1N8_PUNGR</name>
<dbReference type="EMBL" id="PGOL01004405">
    <property type="protein sequence ID" value="PKI37396.1"/>
    <property type="molecule type" value="Genomic_DNA"/>
</dbReference>
<organism evidence="1 2">
    <name type="scientific">Punica granatum</name>
    <name type="common">Pomegranate</name>
    <dbReference type="NCBI Taxonomy" id="22663"/>
    <lineage>
        <taxon>Eukaryota</taxon>
        <taxon>Viridiplantae</taxon>
        <taxon>Streptophyta</taxon>
        <taxon>Embryophyta</taxon>
        <taxon>Tracheophyta</taxon>
        <taxon>Spermatophyta</taxon>
        <taxon>Magnoliopsida</taxon>
        <taxon>eudicotyledons</taxon>
        <taxon>Gunneridae</taxon>
        <taxon>Pentapetalae</taxon>
        <taxon>rosids</taxon>
        <taxon>malvids</taxon>
        <taxon>Myrtales</taxon>
        <taxon>Lythraceae</taxon>
        <taxon>Punica</taxon>
    </lineage>
</organism>
<gene>
    <name evidence="1" type="ORF">CRG98_042182</name>
</gene>
<protein>
    <recommendedName>
        <fullName evidence="3">F-box associated domain-containing protein</fullName>
    </recommendedName>
</protein>
<evidence type="ECO:0000313" key="2">
    <source>
        <dbReference type="Proteomes" id="UP000233551"/>
    </source>
</evidence>